<sequence length="551" mass="61229">MCWLTPRILFSYALPVFWVLARSAETDMTCVKEGRFPHPRLCGGYVECVANEGRLEAGLVSRQGRCIRGTFDPASSACVTRKGEDSRGRFSPRYEISVTCPCALRYESTVLRSPLRPGGDECRPWQRKGRTLERDETYDYVCPENRNGFFCATCKTLVQCIDGKAYPEQCRSGDFCDLRLEFGGAVCYPNHPVNCTCQEANTFSVDLYSQEDFFFCGKANEDPEMRQCPRGEIFDEGISSCRNRYYLPACTSTGVFANPANCTQFYTCFYNINGWVQSSHSCNNSTHSGLMYNEQTAQCEDPCQWRNLAFTCQKEGRFPDPFDCRRYFECVLEADGSAFRQVHHTCPEEYTWHPSRLDGFGLCVEAEANTACAAVLPVSKCAVPEDRCGGGSFRKSRTKVVGENGTAETQARIQDLRITIKVLHPDEPCPLAFKKVFKQCIHISADMLPWAEARTACRYFGGDLATPTDVNELKEYINTKSDAKYLWVGGTDADDEAAGGGCRVVPSTPPIGSPGNPTEADSRTASCCLPPARPRSMTTSAPRPSITCAST</sequence>
<dbReference type="SUPFAM" id="SSF57625">
    <property type="entry name" value="Invertebrate chitin-binding proteins"/>
    <property type="match status" value="1"/>
</dbReference>
<dbReference type="EMBL" id="QCYY01001101">
    <property type="protein sequence ID" value="ROT80602.1"/>
    <property type="molecule type" value="Genomic_DNA"/>
</dbReference>
<evidence type="ECO:0000256" key="2">
    <source>
        <dbReference type="SAM" id="SignalP"/>
    </source>
</evidence>
<keyword evidence="5" id="KW-1185">Reference proteome</keyword>
<evidence type="ECO:0000313" key="4">
    <source>
        <dbReference type="EMBL" id="ROT80602.1"/>
    </source>
</evidence>
<dbReference type="InterPro" id="IPR002557">
    <property type="entry name" value="Chitin-bd_dom"/>
</dbReference>
<dbReference type="InterPro" id="IPR036508">
    <property type="entry name" value="Chitin-bd_dom_sf"/>
</dbReference>
<feature type="domain" description="Chitin-binding type-2" evidence="3">
    <location>
        <begin position="309"/>
        <end position="374"/>
    </location>
</feature>
<evidence type="ECO:0000259" key="3">
    <source>
        <dbReference type="PROSITE" id="PS50940"/>
    </source>
</evidence>
<dbReference type="CDD" id="cd00037">
    <property type="entry name" value="CLECT"/>
    <property type="match status" value="1"/>
</dbReference>
<organism evidence="4 5">
    <name type="scientific">Penaeus vannamei</name>
    <name type="common">Whiteleg shrimp</name>
    <name type="synonym">Litopenaeus vannamei</name>
    <dbReference type="NCBI Taxonomy" id="6689"/>
    <lineage>
        <taxon>Eukaryota</taxon>
        <taxon>Metazoa</taxon>
        <taxon>Ecdysozoa</taxon>
        <taxon>Arthropoda</taxon>
        <taxon>Crustacea</taxon>
        <taxon>Multicrustacea</taxon>
        <taxon>Malacostraca</taxon>
        <taxon>Eumalacostraca</taxon>
        <taxon>Eucarida</taxon>
        <taxon>Decapoda</taxon>
        <taxon>Dendrobranchiata</taxon>
        <taxon>Penaeoidea</taxon>
        <taxon>Penaeidae</taxon>
        <taxon>Penaeus</taxon>
    </lineage>
</organism>
<dbReference type="Gene3D" id="2.170.140.10">
    <property type="entry name" value="Chitin binding domain"/>
    <property type="match status" value="2"/>
</dbReference>
<evidence type="ECO:0000313" key="5">
    <source>
        <dbReference type="Proteomes" id="UP000283509"/>
    </source>
</evidence>
<feature type="region of interest" description="Disordered" evidence="1">
    <location>
        <begin position="507"/>
        <end position="551"/>
    </location>
</feature>
<dbReference type="InterPro" id="IPR016186">
    <property type="entry name" value="C-type_lectin-like/link_sf"/>
</dbReference>
<proteinExistence type="predicted"/>
<gene>
    <name evidence="4" type="ORF">C7M84_000667</name>
</gene>
<feature type="chain" id="PRO_5018701386" evidence="2">
    <location>
        <begin position="24"/>
        <end position="551"/>
    </location>
</feature>
<reference evidence="4 5" key="2">
    <citation type="submission" date="2019-01" db="EMBL/GenBank/DDBJ databases">
        <title>The decoding of complex shrimp genome reveals the adaptation for benthos swimmer, frequently molting mechanism and breeding impact on genome.</title>
        <authorList>
            <person name="Sun Y."/>
            <person name="Gao Y."/>
            <person name="Yu Y."/>
        </authorList>
    </citation>
    <scope>NUCLEOTIDE SEQUENCE [LARGE SCALE GENOMIC DNA]</scope>
    <source>
        <tissue evidence="4">Muscle</tissue>
    </source>
</reference>
<dbReference type="PROSITE" id="PS50940">
    <property type="entry name" value="CHIT_BIND_II"/>
    <property type="match status" value="2"/>
</dbReference>
<dbReference type="Proteomes" id="UP000283509">
    <property type="component" value="Unassembled WGS sequence"/>
</dbReference>
<feature type="compositionally biased region" description="Polar residues" evidence="1">
    <location>
        <begin position="536"/>
        <end position="551"/>
    </location>
</feature>
<reference evidence="4 5" key="1">
    <citation type="submission" date="2018-04" db="EMBL/GenBank/DDBJ databases">
        <authorList>
            <person name="Zhang X."/>
            <person name="Yuan J."/>
            <person name="Li F."/>
            <person name="Xiang J."/>
        </authorList>
    </citation>
    <scope>NUCLEOTIDE SEQUENCE [LARGE SCALE GENOMIC DNA]</scope>
    <source>
        <tissue evidence="4">Muscle</tissue>
    </source>
</reference>
<dbReference type="GO" id="GO:0005576">
    <property type="term" value="C:extracellular region"/>
    <property type="evidence" value="ECO:0007669"/>
    <property type="project" value="InterPro"/>
</dbReference>
<feature type="domain" description="Chitin-binding type-2" evidence="3">
    <location>
        <begin position="192"/>
        <end position="252"/>
    </location>
</feature>
<dbReference type="SMART" id="SM00494">
    <property type="entry name" value="ChtBD2"/>
    <property type="match status" value="3"/>
</dbReference>
<dbReference type="AlphaFoldDB" id="A0A3R7SXZ4"/>
<protein>
    <submittedName>
        <fullName evidence="4">Putative thrombospondin</fullName>
    </submittedName>
</protein>
<comment type="caution">
    <text evidence="4">The sequence shown here is derived from an EMBL/GenBank/DDBJ whole genome shotgun (WGS) entry which is preliminary data.</text>
</comment>
<evidence type="ECO:0000256" key="1">
    <source>
        <dbReference type="SAM" id="MobiDB-lite"/>
    </source>
</evidence>
<keyword evidence="2" id="KW-0732">Signal</keyword>
<name>A0A3R7SXZ4_PENVA</name>
<dbReference type="OrthoDB" id="6020543at2759"/>
<dbReference type="Gene3D" id="3.10.100.10">
    <property type="entry name" value="Mannose-Binding Protein A, subunit A"/>
    <property type="match status" value="1"/>
</dbReference>
<feature type="signal peptide" evidence="2">
    <location>
        <begin position="1"/>
        <end position="23"/>
    </location>
</feature>
<dbReference type="SUPFAM" id="SSF56436">
    <property type="entry name" value="C-type lectin-like"/>
    <property type="match status" value="1"/>
</dbReference>
<dbReference type="GO" id="GO:0008061">
    <property type="term" value="F:chitin binding"/>
    <property type="evidence" value="ECO:0007669"/>
    <property type="project" value="InterPro"/>
</dbReference>
<accession>A0A3R7SXZ4</accession>
<dbReference type="InterPro" id="IPR016187">
    <property type="entry name" value="CTDL_fold"/>
</dbReference>